<comment type="caution">
    <text evidence="1">The sequence shown here is derived from an EMBL/GenBank/DDBJ whole genome shotgun (WGS) entry which is preliminary data.</text>
</comment>
<proteinExistence type="predicted"/>
<sequence length="304" mass="32730">MHDVLQRTLARSGKDHAIDPRALQVLAEAFGVAPLAGVVDQQGVLDAVLGVVDRRRVVGVDHLDQVAVGGQRVVFFVDGDGAVERTMHRVPTQQAGPLDQVVLGALAHDDRAQAQAVAAAGLLDQDTRQQATDAAEAVEHDVGAFAGIAVLLTGHFGQLGLDEVLDAAAVTFCLELGDHLAQIDGSGTQLELAHRLEDRERLVNRQLGVISHAMTGETMRLHDRDHRAVDQTTAMDRGHHIVIAVELANQRDHGFRDGFTIDPFTETLVGLLSHGQYLPHVGDEKRGYIMTAPARLGNLQQSED</sequence>
<protein>
    <submittedName>
        <fullName evidence="1">Uncharacterized protein</fullName>
    </submittedName>
</protein>
<gene>
    <name evidence="1" type="ORF">ALP65_04682</name>
</gene>
<organism evidence="1 2">
    <name type="scientific">Pseudomonas aeruginosa</name>
    <dbReference type="NCBI Taxonomy" id="287"/>
    <lineage>
        <taxon>Bacteria</taxon>
        <taxon>Pseudomonadati</taxon>
        <taxon>Pseudomonadota</taxon>
        <taxon>Gammaproteobacteria</taxon>
        <taxon>Pseudomonadales</taxon>
        <taxon>Pseudomonadaceae</taxon>
        <taxon>Pseudomonas</taxon>
    </lineage>
</organism>
<evidence type="ECO:0000313" key="1">
    <source>
        <dbReference type="EMBL" id="RMS61115.1"/>
    </source>
</evidence>
<dbReference type="AlphaFoldDB" id="A0A3M5EFU3"/>
<dbReference type="Proteomes" id="UP000270834">
    <property type="component" value="Unassembled WGS sequence"/>
</dbReference>
<dbReference type="EMBL" id="RBSQ01000305">
    <property type="protein sequence ID" value="RMS61115.1"/>
    <property type="molecule type" value="Genomic_DNA"/>
</dbReference>
<name>A0A3M5EFU3_PSEAI</name>
<evidence type="ECO:0000313" key="2">
    <source>
        <dbReference type="Proteomes" id="UP000270834"/>
    </source>
</evidence>
<accession>A0A3M5EFU3</accession>
<reference evidence="1 2" key="1">
    <citation type="submission" date="2018-08" db="EMBL/GenBank/DDBJ databases">
        <title>Recombination of ecologically and evolutionarily significant loci maintains genetic cohesion in the Pseudomonas syringae species complex.</title>
        <authorList>
            <person name="Dillon M."/>
            <person name="Thakur S."/>
            <person name="Almeida R.N.D."/>
            <person name="Weir B.S."/>
            <person name="Guttman D.S."/>
        </authorList>
    </citation>
    <scope>NUCLEOTIDE SEQUENCE [LARGE SCALE GENOMIC DNA]</scope>
    <source>
        <strain evidence="1 2">ICMP 7846</strain>
    </source>
</reference>